<feature type="domain" description="PDZ" evidence="5">
    <location>
        <begin position="293"/>
        <end position="372"/>
    </location>
</feature>
<keyword evidence="3" id="KW-0378">Hydrolase</keyword>
<comment type="similarity">
    <text evidence="1">Belongs to the peptidase S1C family.</text>
</comment>
<dbReference type="SUPFAM" id="SSF50494">
    <property type="entry name" value="Trypsin-like serine proteases"/>
    <property type="match status" value="1"/>
</dbReference>
<organism evidence="6 7">
    <name type="scientific">Sporotomaculum syntrophicum</name>
    <dbReference type="NCBI Taxonomy" id="182264"/>
    <lineage>
        <taxon>Bacteria</taxon>
        <taxon>Bacillati</taxon>
        <taxon>Bacillota</taxon>
        <taxon>Clostridia</taxon>
        <taxon>Eubacteriales</taxon>
        <taxon>Desulfallaceae</taxon>
        <taxon>Sporotomaculum</taxon>
    </lineage>
</organism>
<dbReference type="GO" id="GO:0004252">
    <property type="term" value="F:serine-type endopeptidase activity"/>
    <property type="evidence" value="ECO:0007669"/>
    <property type="project" value="InterPro"/>
</dbReference>
<evidence type="ECO:0000256" key="1">
    <source>
        <dbReference type="ARBA" id="ARBA00010541"/>
    </source>
</evidence>
<reference evidence="6" key="1">
    <citation type="submission" date="2016-02" db="EMBL/GenBank/DDBJ databases">
        <title>Draft Genome Sequence of Sporotomaculum syntrophicum Strain FB, a Syntrophic Benzoate Degrader.</title>
        <authorList>
            <person name="Nobu M.K."/>
            <person name="Narihiro T."/>
            <person name="Qiu Y.-L."/>
            <person name="Ohashi A."/>
            <person name="Liu W.-T."/>
            <person name="Yuji S."/>
        </authorList>
    </citation>
    <scope>NUCLEOTIDE SEQUENCE</scope>
    <source>
        <strain evidence="6">FB</strain>
    </source>
</reference>
<dbReference type="PANTHER" id="PTHR43343:SF3">
    <property type="entry name" value="PROTEASE DO-LIKE 8, CHLOROPLASTIC"/>
    <property type="match status" value="1"/>
</dbReference>
<proteinExistence type="inferred from homology"/>
<dbReference type="EMBL" id="LSRS01000003">
    <property type="protein sequence ID" value="KAF1085427.1"/>
    <property type="molecule type" value="Genomic_DNA"/>
</dbReference>
<dbReference type="SUPFAM" id="SSF50156">
    <property type="entry name" value="PDZ domain-like"/>
    <property type="match status" value="1"/>
</dbReference>
<dbReference type="AlphaFoldDB" id="A0A9D2WPV4"/>
<dbReference type="Gene3D" id="2.30.42.10">
    <property type="match status" value="1"/>
</dbReference>
<evidence type="ECO:0000256" key="2">
    <source>
        <dbReference type="ARBA" id="ARBA00022670"/>
    </source>
</evidence>
<dbReference type="InterPro" id="IPR001940">
    <property type="entry name" value="Peptidase_S1C"/>
</dbReference>
<evidence type="ECO:0000313" key="6">
    <source>
        <dbReference type="EMBL" id="KAF1085427.1"/>
    </source>
</evidence>
<keyword evidence="2 6" id="KW-0645">Protease</keyword>
<dbReference type="PROSITE" id="PS50106">
    <property type="entry name" value="PDZ"/>
    <property type="match status" value="1"/>
</dbReference>
<comment type="caution">
    <text evidence="6">The sequence shown here is derived from an EMBL/GenBank/DDBJ whole genome shotgun (WGS) entry which is preliminary data.</text>
</comment>
<name>A0A9D2WPV4_9FIRM</name>
<dbReference type="Pfam" id="PF13180">
    <property type="entry name" value="PDZ_2"/>
    <property type="match status" value="1"/>
</dbReference>
<evidence type="ECO:0000256" key="4">
    <source>
        <dbReference type="ARBA" id="ARBA00022825"/>
    </source>
</evidence>
<dbReference type="InterPro" id="IPR043504">
    <property type="entry name" value="Peptidase_S1_PA_chymotrypsin"/>
</dbReference>
<dbReference type="FunFam" id="2.40.10.10:FF:000001">
    <property type="entry name" value="Periplasmic serine protease DegS"/>
    <property type="match status" value="1"/>
</dbReference>
<gene>
    <name evidence="6" type="primary">htrA</name>
    <name evidence="6" type="ORF">SPSYN_01568</name>
</gene>
<dbReference type="Proteomes" id="UP000798488">
    <property type="component" value="Unassembled WGS sequence"/>
</dbReference>
<evidence type="ECO:0000256" key="3">
    <source>
        <dbReference type="ARBA" id="ARBA00022801"/>
    </source>
</evidence>
<dbReference type="Pfam" id="PF13365">
    <property type="entry name" value="Trypsin_2"/>
    <property type="match status" value="1"/>
</dbReference>
<keyword evidence="4" id="KW-0720">Serine protease</keyword>
<dbReference type="InterPro" id="IPR009003">
    <property type="entry name" value="Peptidase_S1_PA"/>
</dbReference>
<dbReference type="SMART" id="SM00228">
    <property type="entry name" value="PDZ"/>
    <property type="match status" value="1"/>
</dbReference>
<dbReference type="GO" id="GO:0006508">
    <property type="term" value="P:proteolysis"/>
    <property type="evidence" value="ECO:0007669"/>
    <property type="project" value="UniProtKB-KW"/>
</dbReference>
<dbReference type="OrthoDB" id="9758917at2"/>
<dbReference type="InterPro" id="IPR001478">
    <property type="entry name" value="PDZ"/>
</dbReference>
<evidence type="ECO:0000259" key="5">
    <source>
        <dbReference type="PROSITE" id="PS50106"/>
    </source>
</evidence>
<dbReference type="InterPro" id="IPR051201">
    <property type="entry name" value="Chloro_Bact_Ser_Proteases"/>
</dbReference>
<evidence type="ECO:0000313" key="7">
    <source>
        <dbReference type="Proteomes" id="UP000798488"/>
    </source>
</evidence>
<dbReference type="PANTHER" id="PTHR43343">
    <property type="entry name" value="PEPTIDASE S12"/>
    <property type="match status" value="1"/>
</dbReference>
<sequence length="384" mass="40691">MLREKSMKTTLIAILGALVLEAALLGGIFLSFSNDSNDSVAAAANTGTAVKSAVSPVGTDIIADTVDKTSPAVVKIETQIKTTTRYYDPFFNDPFFREFFGSKSPYREKSNVTEGMGSGFIISEDGYILTNEHVVSGAIEINVYLTGQKKPLPAKVIGSDAELDLAVLKVDAGSKLPYLKLGNDQNIRVGEWVIAIGNPYGLDHTVTTGVISAKGRPVQVENRQYKNLLQTDASINPGNSGGPLLNLSGEVIGINTAVNASAQGIGFAIPANTVKSVLKNLIEDGKVTRPWMGVYIQTMNSELASQLGLKSSQGALLSGVMTGSPAAKAGLQQGDVILKINNQQITDASDITDFIQSKKVGDKITLLVERNGSQKTITVTLAEK</sequence>
<dbReference type="CDD" id="cd10839">
    <property type="entry name" value="cpPDZ1_DegP-like"/>
    <property type="match status" value="1"/>
</dbReference>
<dbReference type="PRINTS" id="PR00834">
    <property type="entry name" value="PROTEASES2C"/>
</dbReference>
<dbReference type="Gene3D" id="2.40.10.10">
    <property type="entry name" value="Trypsin-like serine proteases"/>
    <property type="match status" value="2"/>
</dbReference>
<dbReference type="RefSeq" id="WP_161821893.1">
    <property type="nucleotide sequence ID" value="NZ_LSRS01000003.1"/>
</dbReference>
<protein>
    <submittedName>
        <fullName evidence="6">Serine protease HtrA</fullName>
    </submittedName>
</protein>
<dbReference type="InterPro" id="IPR036034">
    <property type="entry name" value="PDZ_sf"/>
</dbReference>
<keyword evidence="7" id="KW-1185">Reference proteome</keyword>
<accession>A0A9D2WPV4</accession>